<keyword evidence="1" id="KW-1133">Transmembrane helix</keyword>
<dbReference type="Gene3D" id="1.20.120.1760">
    <property type="match status" value="1"/>
</dbReference>
<feature type="non-terminal residue" evidence="2">
    <location>
        <position position="1"/>
    </location>
</feature>
<evidence type="ECO:0008006" key="3">
    <source>
        <dbReference type="Google" id="ProtNLM"/>
    </source>
</evidence>
<organism evidence="2">
    <name type="scientific">marine sediment metagenome</name>
    <dbReference type="NCBI Taxonomy" id="412755"/>
    <lineage>
        <taxon>unclassified sequences</taxon>
        <taxon>metagenomes</taxon>
        <taxon>ecological metagenomes</taxon>
    </lineage>
</organism>
<name>X1CFQ5_9ZZZZ</name>
<proteinExistence type="predicted"/>
<sequence>FISFLASIMISYSRARAEVFFKGDFDIGLMARSERLFYLFITMTIAFFYGFMKEFLFFFMLLVIGTYFFRMTHIYYQIKREITK</sequence>
<keyword evidence="1" id="KW-0812">Transmembrane</keyword>
<dbReference type="AlphaFoldDB" id="X1CFQ5"/>
<accession>X1CFQ5</accession>
<reference evidence="2" key="1">
    <citation type="journal article" date="2014" name="Front. Microbiol.">
        <title>High frequency of phylogenetically diverse reductive dehalogenase-homologous genes in deep subseafloor sedimentary metagenomes.</title>
        <authorList>
            <person name="Kawai M."/>
            <person name="Futagami T."/>
            <person name="Toyoda A."/>
            <person name="Takaki Y."/>
            <person name="Nishi S."/>
            <person name="Hori S."/>
            <person name="Arai W."/>
            <person name="Tsubouchi T."/>
            <person name="Morono Y."/>
            <person name="Uchiyama I."/>
            <person name="Ito T."/>
            <person name="Fujiyama A."/>
            <person name="Inagaki F."/>
            <person name="Takami H."/>
        </authorList>
    </citation>
    <scope>NUCLEOTIDE SEQUENCE</scope>
    <source>
        <strain evidence="2">Expedition CK06-06</strain>
    </source>
</reference>
<evidence type="ECO:0000256" key="1">
    <source>
        <dbReference type="SAM" id="Phobius"/>
    </source>
</evidence>
<dbReference type="InterPro" id="IPR043130">
    <property type="entry name" value="CDP-OH_PTrfase_TM_dom"/>
</dbReference>
<keyword evidence="1" id="KW-0472">Membrane</keyword>
<dbReference type="EMBL" id="BART01019193">
    <property type="protein sequence ID" value="GAG83061.1"/>
    <property type="molecule type" value="Genomic_DNA"/>
</dbReference>
<feature type="transmembrane region" description="Helical" evidence="1">
    <location>
        <begin position="58"/>
        <end position="76"/>
    </location>
</feature>
<gene>
    <name evidence="2" type="ORF">S01H4_35991</name>
</gene>
<protein>
    <recommendedName>
        <fullName evidence="3">CDP-alcohol phosphatidyltransferase family protein</fullName>
    </recommendedName>
</protein>
<evidence type="ECO:0000313" key="2">
    <source>
        <dbReference type="EMBL" id="GAG83061.1"/>
    </source>
</evidence>
<comment type="caution">
    <text evidence="2">The sequence shown here is derived from an EMBL/GenBank/DDBJ whole genome shotgun (WGS) entry which is preliminary data.</text>
</comment>